<organism evidence="1 2">
    <name type="scientific">Phaseolus coccineus</name>
    <name type="common">Scarlet runner bean</name>
    <name type="synonym">Phaseolus multiflorus</name>
    <dbReference type="NCBI Taxonomy" id="3886"/>
    <lineage>
        <taxon>Eukaryota</taxon>
        <taxon>Viridiplantae</taxon>
        <taxon>Streptophyta</taxon>
        <taxon>Embryophyta</taxon>
        <taxon>Tracheophyta</taxon>
        <taxon>Spermatophyta</taxon>
        <taxon>Magnoliopsida</taxon>
        <taxon>eudicotyledons</taxon>
        <taxon>Gunneridae</taxon>
        <taxon>Pentapetalae</taxon>
        <taxon>rosids</taxon>
        <taxon>fabids</taxon>
        <taxon>Fabales</taxon>
        <taxon>Fabaceae</taxon>
        <taxon>Papilionoideae</taxon>
        <taxon>50 kb inversion clade</taxon>
        <taxon>NPAAA clade</taxon>
        <taxon>indigoferoid/millettioid clade</taxon>
        <taxon>Phaseoleae</taxon>
        <taxon>Phaseolus</taxon>
    </lineage>
</organism>
<evidence type="ECO:0000313" key="1">
    <source>
        <dbReference type="EMBL" id="KAK7364104.1"/>
    </source>
</evidence>
<gene>
    <name evidence="1" type="ORF">VNO80_12499</name>
</gene>
<dbReference type="PIRSF" id="PIRSF031088">
    <property type="entry name" value="UCP031088_abhydr"/>
    <property type="match status" value="1"/>
</dbReference>
<dbReference type="Gene3D" id="3.40.50.1820">
    <property type="entry name" value="alpha/beta hydrolase"/>
    <property type="match status" value="2"/>
</dbReference>
<dbReference type="SUPFAM" id="SSF53474">
    <property type="entry name" value="alpha/beta-Hydrolases"/>
    <property type="match status" value="1"/>
</dbReference>
<proteinExistence type="predicted"/>
<dbReference type="PANTHER" id="PTHR11005">
    <property type="entry name" value="LYSOSOMAL ACID LIPASE-RELATED"/>
    <property type="match status" value="1"/>
</dbReference>
<dbReference type="FunFam" id="3.40.50.1820:FF:000097">
    <property type="entry name" value="Alpha/beta hydrolase family protein"/>
    <property type="match status" value="1"/>
</dbReference>
<sequence>MLLSHIAAGFCWVDPPQPDRNHKTRLNSSPFRRQLVAPPSAAFHGVRMEKKDRKRRPICTADELHRVVVSNSDWKLALWRYLPSPEAPLRNHPLLLLSGVATNAIGYDLSPESSFARYMSAQGFDTWILEVRGAGLSTIGDSLEEDDECLNNLSEIDSAICDEIGKSSASPAKVMGFKDLGSPEVITKFEEMRLTRRLMDIFTRISGKLAGFLNPDLLEGGKNSAIVGQIKDFNRRLRAIIEGQQLFPAQILELQDRFSATLEEFQKQLQLIVKYDWDFDHYLEEDVPAAMEYIRAQCQPRDGKLLAIGHSMGGILLYAKLSRCCSEGKDSGLASVVTLASSLDYTPSRSSLKLLLPLANNEKLRPCLLLQAEPAQALNIPAIPVGPLLATVYPLASYPPYVLSWLNSQISAQDMMDEKLFEKLVLNNFCTIPAKILLQLSSVFQEGGLRDRSGTFFYKDHLCKINVPVLAIAGDQDLICPPEAVYETVKLIPEELVTYKVFGELGGPHYAHYDLVGGRLAADELYPCITEFLIQHDMV</sequence>
<dbReference type="InterPro" id="IPR029058">
    <property type="entry name" value="AB_hydrolase_fold"/>
</dbReference>
<keyword evidence="2" id="KW-1185">Reference proteome</keyword>
<dbReference type="InterPro" id="IPR016969">
    <property type="entry name" value="UCP031088_abhydr"/>
</dbReference>
<dbReference type="AlphaFoldDB" id="A0AAN9N5J7"/>
<evidence type="ECO:0000313" key="2">
    <source>
        <dbReference type="Proteomes" id="UP001374584"/>
    </source>
</evidence>
<accession>A0AAN9N5J7</accession>
<evidence type="ECO:0008006" key="3">
    <source>
        <dbReference type="Google" id="ProtNLM"/>
    </source>
</evidence>
<reference evidence="1 2" key="1">
    <citation type="submission" date="2024-01" db="EMBL/GenBank/DDBJ databases">
        <title>The genomes of 5 underutilized Papilionoideae crops provide insights into root nodulation and disease resistanc.</title>
        <authorList>
            <person name="Jiang F."/>
        </authorList>
    </citation>
    <scope>NUCLEOTIDE SEQUENCE [LARGE SCALE GENOMIC DNA]</scope>
    <source>
        <strain evidence="1">JINMINGXINNONG_FW02</strain>
        <tissue evidence="1">Leaves</tissue>
    </source>
</reference>
<dbReference type="Proteomes" id="UP001374584">
    <property type="component" value="Unassembled WGS sequence"/>
</dbReference>
<name>A0AAN9N5J7_PHACN</name>
<comment type="caution">
    <text evidence="1">The sequence shown here is derived from an EMBL/GenBank/DDBJ whole genome shotgun (WGS) entry which is preliminary data.</text>
</comment>
<dbReference type="EMBL" id="JAYMYR010000005">
    <property type="protein sequence ID" value="KAK7364104.1"/>
    <property type="molecule type" value="Genomic_DNA"/>
</dbReference>
<protein>
    <recommendedName>
        <fullName evidence="3">AB hydrolase-1 domain-containing protein</fullName>
    </recommendedName>
</protein>